<evidence type="ECO:0000313" key="8">
    <source>
        <dbReference type="EMBL" id="CAE0467366.1"/>
    </source>
</evidence>
<dbReference type="Pfam" id="PF00254">
    <property type="entry name" value="FKBP_C"/>
    <property type="match status" value="1"/>
</dbReference>
<evidence type="ECO:0000256" key="3">
    <source>
        <dbReference type="ARBA" id="ARBA00023110"/>
    </source>
</evidence>
<dbReference type="GO" id="GO:0003755">
    <property type="term" value="F:peptidyl-prolyl cis-trans isomerase activity"/>
    <property type="evidence" value="ECO:0007669"/>
    <property type="project" value="UniProtKB-KW"/>
</dbReference>
<feature type="domain" description="PPIase FKBP-type" evidence="7">
    <location>
        <begin position="169"/>
        <end position="253"/>
    </location>
</feature>
<feature type="compositionally biased region" description="Basic and acidic residues" evidence="6">
    <location>
        <begin position="114"/>
        <end position="126"/>
    </location>
</feature>
<dbReference type="PANTHER" id="PTHR43811:SF19">
    <property type="entry name" value="39 KDA FK506-BINDING NUCLEAR PROTEIN"/>
    <property type="match status" value="1"/>
</dbReference>
<evidence type="ECO:0000256" key="2">
    <source>
        <dbReference type="ARBA" id="ARBA00013194"/>
    </source>
</evidence>
<dbReference type="AlphaFoldDB" id="A0A7S3Q7B0"/>
<dbReference type="InterPro" id="IPR046357">
    <property type="entry name" value="PPIase_dom_sf"/>
</dbReference>
<proteinExistence type="predicted"/>
<feature type="region of interest" description="Disordered" evidence="6">
    <location>
        <begin position="53"/>
        <end position="72"/>
    </location>
</feature>
<evidence type="ECO:0000259" key="7">
    <source>
        <dbReference type="PROSITE" id="PS50059"/>
    </source>
</evidence>
<organism evidence="8">
    <name type="scientific">Chaetoceros debilis</name>
    <dbReference type="NCBI Taxonomy" id="122233"/>
    <lineage>
        <taxon>Eukaryota</taxon>
        <taxon>Sar</taxon>
        <taxon>Stramenopiles</taxon>
        <taxon>Ochrophyta</taxon>
        <taxon>Bacillariophyta</taxon>
        <taxon>Coscinodiscophyceae</taxon>
        <taxon>Chaetocerotophycidae</taxon>
        <taxon>Chaetocerotales</taxon>
        <taxon>Chaetocerotaceae</taxon>
        <taxon>Chaetoceros</taxon>
    </lineage>
</organism>
<sequence>MVETEKVVAPAEDVVRPKSRKELRLEKKALKKKEKASSASVEQVPLEALSREEKKAMLQKQKKEQEKALKKEQRLQIIKEERMEKKIRKQKKLNREKNAKGGANAINKQKKSNMKKDDQETKKDQKASMNVFNNLFNGTKDEITGTTTLRMGIKFKDVKEGEGPSADDRSLVTVSYKLKGYKGTGAIIDSSKNFSFRVGKGEVIKGWDIGVVGMKVGGRRQLIVPPKAGYGSEDIGAGSGALLFFDITLLSMR</sequence>
<evidence type="ECO:0000256" key="4">
    <source>
        <dbReference type="ARBA" id="ARBA00023235"/>
    </source>
</evidence>
<feature type="region of interest" description="Disordered" evidence="6">
    <location>
        <begin position="1"/>
        <end position="48"/>
    </location>
</feature>
<keyword evidence="3 5" id="KW-0697">Rotamase</keyword>
<accession>A0A7S3Q7B0</accession>
<protein>
    <recommendedName>
        <fullName evidence="2 5">peptidylprolyl isomerase</fullName>
        <ecNumber evidence="2 5">5.2.1.8</ecNumber>
    </recommendedName>
</protein>
<dbReference type="SUPFAM" id="SSF54534">
    <property type="entry name" value="FKBP-like"/>
    <property type="match status" value="1"/>
</dbReference>
<dbReference type="EC" id="5.2.1.8" evidence="2 5"/>
<gene>
    <name evidence="8" type="ORF">CDEB00056_LOCUS12218</name>
</gene>
<dbReference type="PANTHER" id="PTHR43811">
    <property type="entry name" value="FKBP-TYPE PEPTIDYL-PROLYL CIS-TRANS ISOMERASE FKPA"/>
    <property type="match status" value="1"/>
</dbReference>
<evidence type="ECO:0000256" key="1">
    <source>
        <dbReference type="ARBA" id="ARBA00000971"/>
    </source>
</evidence>
<feature type="region of interest" description="Disordered" evidence="6">
    <location>
        <begin position="80"/>
        <end position="126"/>
    </location>
</feature>
<feature type="compositionally biased region" description="Basic and acidic residues" evidence="6">
    <location>
        <begin position="13"/>
        <end position="28"/>
    </location>
</feature>
<dbReference type="Gene3D" id="3.10.50.40">
    <property type="match status" value="1"/>
</dbReference>
<evidence type="ECO:0000256" key="5">
    <source>
        <dbReference type="PROSITE-ProRule" id="PRU00277"/>
    </source>
</evidence>
<name>A0A7S3Q7B0_9STRA</name>
<dbReference type="InterPro" id="IPR001179">
    <property type="entry name" value="PPIase_FKBP_dom"/>
</dbReference>
<reference evidence="8" key="1">
    <citation type="submission" date="2021-01" db="EMBL/GenBank/DDBJ databases">
        <authorList>
            <person name="Corre E."/>
            <person name="Pelletier E."/>
            <person name="Niang G."/>
            <person name="Scheremetjew M."/>
            <person name="Finn R."/>
            <person name="Kale V."/>
            <person name="Holt S."/>
            <person name="Cochrane G."/>
            <person name="Meng A."/>
            <person name="Brown T."/>
            <person name="Cohen L."/>
        </authorList>
    </citation>
    <scope>NUCLEOTIDE SEQUENCE</scope>
    <source>
        <strain evidence="8">MM31A-1</strain>
    </source>
</reference>
<dbReference type="PROSITE" id="PS50059">
    <property type="entry name" value="FKBP_PPIASE"/>
    <property type="match status" value="1"/>
</dbReference>
<evidence type="ECO:0000256" key="6">
    <source>
        <dbReference type="SAM" id="MobiDB-lite"/>
    </source>
</evidence>
<comment type="catalytic activity">
    <reaction evidence="1 5">
        <text>[protein]-peptidylproline (omega=180) = [protein]-peptidylproline (omega=0)</text>
        <dbReference type="Rhea" id="RHEA:16237"/>
        <dbReference type="Rhea" id="RHEA-COMP:10747"/>
        <dbReference type="Rhea" id="RHEA-COMP:10748"/>
        <dbReference type="ChEBI" id="CHEBI:83833"/>
        <dbReference type="ChEBI" id="CHEBI:83834"/>
        <dbReference type="EC" id="5.2.1.8"/>
    </reaction>
</comment>
<keyword evidence="4 5" id="KW-0413">Isomerase</keyword>
<dbReference type="EMBL" id="HBIO01015845">
    <property type="protein sequence ID" value="CAE0467366.1"/>
    <property type="molecule type" value="Transcribed_RNA"/>
</dbReference>